<keyword evidence="2" id="KW-0472">Membrane</keyword>
<keyword evidence="5" id="KW-1185">Reference proteome</keyword>
<feature type="compositionally biased region" description="Pro residues" evidence="1">
    <location>
        <begin position="18"/>
        <end position="43"/>
    </location>
</feature>
<evidence type="ECO:0000256" key="1">
    <source>
        <dbReference type="SAM" id="MobiDB-lite"/>
    </source>
</evidence>
<evidence type="ECO:0000256" key="2">
    <source>
        <dbReference type="SAM" id="Phobius"/>
    </source>
</evidence>
<dbReference type="InterPro" id="IPR026954">
    <property type="entry name" value="PknH-like_Extracell"/>
</dbReference>
<feature type="domain" description="PknH-like extracellular" evidence="3">
    <location>
        <begin position="137"/>
        <end position="318"/>
    </location>
</feature>
<evidence type="ECO:0000313" key="5">
    <source>
        <dbReference type="Proteomes" id="UP001626628"/>
    </source>
</evidence>
<proteinExistence type="predicted"/>
<keyword evidence="2" id="KW-0812">Transmembrane</keyword>
<dbReference type="InterPro" id="IPR038232">
    <property type="entry name" value="PknH-like_Extracell_sf"/>
</dbReference>
<protein>
    <submittedName>
        <fullName evidence="4">Sensor domain-containing protein</fullName>
    </submittedName>
</protein>
<feature type="region of interest" description="Disordered" evidence="1">
    <location>
        <begin position="1"/>
        <end position="93"/>
    </location>
</feature>
<feature type="compositionally biased region" description="Polar residues" evidence="1">
    <location>
        <begin position="72"/>
        <end position="83"/>
    </location>
</feature>
<organism evidence="4 5">
    <name type="scientific">Streptomyces sirii</name>
    <dbReference type="NCBI Taxonomy" id="3127701"/>
    <lineage>
        <taxon>Bacteria</taxon>
        <taxon>Bacillati</taxon>
        <taxon>Actinomycetota</taxon>
        <taxon>Actinomycetes</taxon>
        <taxon>Kitasatosporales</taxon>
        <taxon>Streptomycetaceae</taxon>
        <taxon>Streptomyces</taxon>
    </lineage>
</organism>
<dbReference type="Proteomes" id="UP001626628">
    <property type="component" value="Chromosome"/>
</dbReference>
<feature type="transmembrane region" description="Helical" evidence="2">
    <location>
        <begin position="104"/>
        <end position="125"/>
    </location>
</feature>
<dbReference type="EMBL" id="CP147982">
    <property type="protein sequence ID" value="WXK81232.1"/>
    <property type="molecule type" value="Genomic_DNA"/>
</dbReference>
<dbReference type="RefSeq" id="WP_407289041.1">
    <property type="nucleotide sequence ID" value="NZ_CP147982.1"/>
</dbReference>
<dbReference type="Pfam" id="PF14032">
    <property type="entry name" value="PknH_C"/>
    <property type="match status" value="1"/>
</dbReference>
<evidence type="ECO:0000313" key="4">
    <source>
        <dbReference type="EMBL" id="WXK81232.1"/>
    </source>
</evidence>
<keyword evidence="2" id="KW-1133">Transmembrane helix</keyword>
<dbReference type="Gene3D" id="3.40.1000.70">
    <property type="entry name" value="PknH-like extracellular domain"/>
    <property type="match status" value="1"/>
</dbReference>
<reference evidence="4 5" key="1">
    <citation type="submission" date="2024-03" db="EMBL/GenBank/DDBJ databases">
        <title>The complete genome of Streptomyces sirii sp.nov.</title>
        <authorList>
            <person name="Zakalyukina Y.V."/>
            <person name="Belik A.R."/>
            <person name="Biryukov M.V."/>
            <person name="Baturina O.A."/>
            <person name="Kabilov M.R."/>
        </authorList>
    </citation>
    <scope>NUCLEOTIDE SEQUENCE [LARGE SCALE GENOMIC DNA]</scope>
    <source>
        <strain evidence="4 5">BP-8</strain>
    </source>
</reference>
<name>A0ABZ2R275_9ACTN</name>
<feature type="compositionally biased region" description="Gly residues" evidence="1">
    <location>
        <begin position="44"/>
        <end position="57"/>
    </location>
</feature>
<sequence>MTSMKRRDLWGTSGQAGAPPPSAGVPPRPVGPPPGPAGPPPGVAGPGAGSGASGPGGLLRALQPKRRAAGSGTASLPQQTGTQPRPDASRGEGRRGLAGLLRHWPLLVAAVVPCLILAGIGWWLWPEQPPVGPPHIAAGTVQADLLSPDSVSRVAGTTLVAGAQSDRPGAPLKVSPSACAAAAGPTTQSVYGDGWNAFLSATYRDSAATGSYTVNQVIGVYSDSKEAGAAFSTLTKGLSKCPSSTRTDPAGRTSKWTYKANPATEVAVAWTAAQDAGANWSCAHQARVNGTSLIQVSVCQAGDGQATVSKLTDSLAKKVSR</sequence>
<gene>
    <name evidence="4" type="ORF">WAB15_37390</name>
</gene>
<accession>A0ABZ2R275</accession>
<evidence type="ECO:0000259" key="3">
    <source>
        <dbReference type="Pfam" id="PF14032"/>
    </source>
</evidence>